<keyword evidence="1" id="KW-0472">Membrane</keyword>
<gene>
    <name evidence="3" type="ORF">BRLA_c046040</name>
</gene>
<dbReference type="eggNOG" id="COG5662">
    <property type="taxonomic scope" value="Bacteria"/>
</dbReference>
<dbReference type="HOGENOM" id="CLU_035024_0_0_9"/>
<protein>
    <recommendedName>
        <fullName evidence="2">DUF4179 domain-containing protein</fullName>
    </recommendedName>
</protein>
<dbReference type="Proteomes" id="UP000005850">
    <property type="component" value="Chromosome"/>
</dbReference>
<evidence type="ECO:0000313" key="4">
    <source>
        <dbReference type="Proteomes" id="UP000005850"/>
    </source>
</evidence>
<keyword evidence="4" id="KW-1185">Reference proteome</keyword>
<organism evidence="3 4">
    <name type="scientific">Brevibacillus laterosporus LMG 15441</name>
    <dbReference type="NCBI Taxonomy" id="1042163"/>
    <lineage>
        <taxon>Bacteria</taxon>
        <taxon>Bacillati</taxon>
        <taxon>Bacillota</taxon>
        <taxon>Bacilli</taxon>
        <taxon>Bacillales</taxon>
        <taxon>Paenibacillaceae</taxon>
        <taxon>Brevibacillus</taxon>
    </lineage>
</organism>
<accession>A0A075R8G6</accession>
<dbReference type="EMBL" id="CP007806">
    <property type="protein sequence ID" value="AIG28867.1"/>
    <property type="molecule type" value="Genomic_DNA"/>
</dbReference>
<evidence type="ECO:0000259" key="2">
    <source>
        <dbReference type="Pfam" id="PF13786"/>
    </source>
</evidence>
<keyword evidence="1" id="KW-1133">Transmembrane helix</keyword>
<reference evidence="3 4" key="1">
    <citation type="journal article" date="2011" name="J. Bacteriol.">
        <title>Genome sequence of Brevibacillus laterosporus LMG 15441, a pathogen of invertebrates.</title>
        <authorList>
            <person name="Djukic M."/>
            <person name="Poehlein A."/>
            <person name="Thurmer A."/>
            <person name="Daniel R."/>
        </authorList>
    </citation>
    <scope>NUCLEOTIDE SEQUENCE [LARGE SCALE GENOMIC DNA]</scope>
    <source>
        <strain evidence="3 4">LMG 15441</strain>
    </source>
</reference>
<keyword evidence="1" id="KW-0812">Transmembrane</keyword>
<dbReference type="RefSeq" id="WP_003334055.1">
    <property type="nucleotide sequence ID" value="NZ_CP007806.1"/>
</dbReference>
<dbReference type="STRING" id="1042163.BRLA_c046040"/>
<sequence length="500" mass="56673">MTNLDKQIAQTLKKVAGELDQPAFVMPDRAVAYKRKRSRLLGPLILPVSISCALLLTVSVGSYVSPTFAAYVKSLFEGSSDKELQNAAEEGFSQKVNASVTDQGYTLEIKEILADPMRIVAVYSVKDQQNNVIHPDKIDLGNVEVTDLKGNPFKRVSSELFTLGYDDDSQYGYITLKNPVVEKQQKLLLQVKGREIASVKGDWSLQIPFDLEKSITASKVLPMNGTYTTPQGLQINLNSVMYSPTAARVEYETKWTEEAKKRLVQESKQVKGKIASAPPYVRYDDYKLNFHVENEKGEKIKDLNREIATPRKYLDKYGHSIRKYGFAPLSPDHQYTLVLDSLVKTEPYKLDISFEPKQLGDKPVRVDQDGKTIEIKSVTFDKPQNEASPKDEKHATITLEAYVKDIVQIPSTILVDDDTDKIINHFDWTIKDEKGKIYNVTGGDFKRLGKDEQGRNHIRIKLQSYEMKELPQKISLTSELAEKSYDLDWRVPLPMPKEDK</sequence>
<evidence type="ECO:0000256" key="1">
    <source>
        <dbReference type="SAM" id="Phobius"/>
    </source>
</evidence>
<dbReference type="InterPro" id="IPR025436">
    <property type="entry name" value="DUF4179"/>
</dbReference>
<feature type="transmembrane region" description="Helical" evidence="1">
    <location>
        <begin position="44"/>
        <end position="64"/>
    </location>
</feature>
<evidence type="ECO:0000313" key="3">
    <source>
        <dbReference type="EMBL" id="AIG28867.1"/>
    </source>
</evidence>
<dbReference type="AlphaFoldDB" id="A0A075R8G6"/>
<dbReference type="Gene3D" id="2.60.40.1630">
    <property type="entry name" value="bacillus anthracis domain"/>
    <property type="match status" value="1"/>
</dbReference>
<dbReference type="KEGG" id="blr:BRLA_c046040"/>
<proteinExistence type="predicted"/>
<name>A0A075R8G6_BRELA</name>
<dbReference type="Pfam" id="PF13786">
    <property type="entry name" value="DUF4179"/>
    <property type="match status" value="1"/>
</dbReference>
<feature type="domain" description="DUF4179" evidence="2">
    <location>
        <begin position="48"/>
        <end position="127"/>
    </location>
</feature>